<keyword evidence="2" id="KW-1185">Reference proteome</keyword>
<protein>
    <submittedName>
        <fullName evidence="1">Uncharacterized protein</fullName>
    </submittedName>
</protein>
<dbReference type="AlphaFoldDB" id="A0A7J6GW34"/>
<name>A0A7J6GW34_CANSA</name>
<evidence type="ECO:0000313" key="2">
    <source>
        <dbReference type="Proteomes" id="UP000583929"/>
    </source>
</evidence>
<evidence type="ECO:0000313" key="1">
    <source>
        <dbReference type="EMBL" id="KAF4387154.1"/>
    </source>
</evidence>
<organism evidence="1 2">
    <name type="scientific">Cannabis sativa</name>
    <name type="common">Hemp</name>
    <name type="synonym">Marijuana</name>
    <dbReference type="NCBI Taxonomy" id="3483"/>
    <lineage>
        <taxon>Eukaryota</taxon>
        <taxon>Viridiplantae</taxon>
        <taxon>Streptophyta</taxon>
        <taxon>Embryophyta</taxon>
        <taxon>Tracheophyta</taxon>
        <taxon>Spermatophyta</taxon>
        <taxon>Magnoliopsida</taxon>
        <taxon>eudicotyledons</taxon>
        <taxon>Gunneridae</taxon>
        <taxon>Pentapetalae</taxon>
        <taxon>rosids</taxon>
        <taxon>fabids</taxon>
        <taxon>Rosales</taxon>
        <taxon>Cannabaceae</taxon>
        <taxon>Cannabis</taxon>
    </lineage>
</organism>
<dbReference type="Proteomes" id="UP000583929">
    <property type="component" value="Unassembled WGS sequence"/>
</dbReference>
<proteinExistence type="predicted"/>
<reference evidence="1 2" key="1">
    <citation type="journal article" date="2020" name="bioRxiv">
        <title>Sequence and annotation of 42 cannabis genomes reveals extensive copy number variation in cannabinoid synthesis and pathogen resistance genes.</title>
        <authorList>
            <person name="Mckernan K.J."/>
            <person name="Helbert Y."/>
            <person name="Kane L.T."/>
            <person name="Ebling H."/>
            <person name="Zhang L."/>
            <person name="Liu B."/>
            <person name="Eaton Z."/>
            <person name="Mclaughlin S."/>
            <person name="Kingan S."/>
            <person name="Baybayan P."/>
            <person name="Concepcion G."/>
            <person name="Jordan M."/>
            <person name="Riva A."/>
            <person name="Barbazuk W."/>
            <person name="Harkins T."/>
        </authorList>
    </citation>
    <scope>NUCLEOTIDE SEQUENCE [LARGE SCALE GENOMIC DNA]</scope>
    <source>
        <strain evidence="2">cv. Jamaican Lion 4</strain>
        <tissue evidence="1">Leaf</tissue>
    </source>
</reference>
<sequence>MFIEERELDQQQEDDYLKKLMMRNITTTENINNVRTLDLELELGLLKGHDLKEDDNDNVLDLELRL</sequence>
<gene>
    <name evidence="1" type="ORF">G4B88_024726</name>
</gene>
<accession>A0A7J6GW34</accession>
<dbReference type="EMBL" id="JAATIQ010000080">
    <property type="protein sequence ID" value="KAF4387154.1"/>
    <property type="molecule type" value="Genomic_DNA"/>
</dbReference>
<comment type="caution">
    <text evidence="1">The sequence shown here is derived from an EMBL/GenBank/DDBJ whole genome shotgun (WGS) entry which is preliminary data.</text>
</comment>